<evidence type="ECO:0000313" key="1">
    <source>
        <dbReference type="EMBL" id="BCU81968.1"/>
    </source>
</evidence>
<gene>
    <name evidence="1" type="ORF">JIR001_17510</name>
</gene>
<protein>
    <submittedName>
        <fullName evidence="1">Uncharacterized protein</fullName>
    </submittedName>
</protein>
<dbReference type="KEGG" id="pabs:JIR001_17510"/>
<sequence>MNIYDYLERMQNELLYDDLLQIEQKYYSLCSQLAGAEEAKKIEKINLDKLQQLLEIGLTKSIKLAHDYSAKAIYYEYDLDNEWSSHFFICTNYHPLLEQDDDWACDWVEELKGPDIVEFAHIYSENGFDKTEKAVGITLYLVARTVVVFAKASRKVKSKIPICIAFHDQDPIMRIIE</sequence>
<proteinExistence type="predicted"/>
<dbReference type="RefSeq" id="WP_212772366.1">
    <property type="nucleotide sequence ID" value="NZ_AP024601.1"/>
</dbReference>
<dbReference type="AlphaFoldDB" id="A0A8D5UGX1"/>
<evidence type="ECO:0000313" key="2">
    <source>
        <dbReference type="Proteomes" id="UP000677436"/>
    </source>
</evidence>
<keyword evidence="2" id="KW-1185">Reference proteome</keyword>
<reference evidence="1" key="2">
    <citation type="journal article" date="2021" name="Microbiol. Resour. Announc.">
        <title>Complete Genome Sequence of Polycladomyces abyssicola JIR-001T, Isolated from Hemipelagic Sediment in Deep Seawater.</title>
        <authorList>
            <person name="Tsubouchi T."/>
            <person name="Kaneko Y."/>
        </authorList>
    </citation>
    <scope>NUCLEOTIDE SEQUENCE</scope>
    <source>
        <strain evidence="1">JIR-001</strain>
    </source>
</reference>
<name>A0A8D5UGX1_9BACL</name>
<reference evidence="1" key="1">
    <citation type="journal article" date="2013" name="Int. J. Syst. Evol. Microbiol.">
        <title>Polycladomyces abyssicola gen. nov., sp. nov., a thermophilic filamentous bacterium isolated from hemipelagic sediment.</title>
        <authorList>
            <person name="Tsubouchi T."/>
            <person name="Shimane Y."/>
            <person name="Mori K."/>
            <person name="Usui K."/>
            <person name="Hiraki T."/>
            <person name="Tame A."/>
            <person name="Uematsu K."/>
            <person name="Maruyama T."/>
            <person name="Hatada Y."/>
        </authorList>
    </citation>
    <scope>NUCLEOTIDE SEQUENCE</scope>
    <source>
        <strain evidence="1">JIR-001</strain>
    </source>
</reference>
<dbReference type="EMBL" id="AP024601">
    <property type="protein sequence ID" value="BCU81968.1"/>
    <property type="molecule type" value="Genomic_DNA"/>
</dbReference>
<organism evidence="1 2">
    <name type="scientific">Polycladomyces abyssicola</name>
    <dbReference type="NCBI Taxonomy" id="1125966"/>
    <lineage>
        <taxon>Bacteria</taxon>
        <taxon>Bacillati</taxon>
        <taxon>Bacillota</taxon>
        <taxon>Bacilli</taxon>
        <taxon>Bacillales</taxon>
        <taxon>Thermoactinomycetaceae</taxon>
        <taxon>Polycladomyces</taxon>
    </lineage>
</organism>
<dbReference type="Proteomes" id="UP000677436">
    <property type="component" value="Chromosome"/>
</dbReference>
<accession>A0A8D5UGX1</accession>